<dbReference type="InterPro" id="IPR014509">
    <property type="entry name" value="YjdF-like"/>
</dbReference>
<reference evidence="2 3" key="1">
    <citation type="journal article" date="2015" name="Nature">
        <title>rRNA introns, odd ribosomes, and small enigmatic genomes across a large radiation of phyla.</title>
        <authorList>
            <person name="Brown C.T."/>
            <person name="Hug L.A."/>
            <person name="Thomas B.C."/>
            <person name="Sharon I."/>
            <person name="Castelle C.J."/>
            <person name="Singh A."/>
            <person name="Wilkins M.J."/>
            <person name="Williams K.H."/>
            <person name="Banfield J.F."/>
        </authorList>
    </citation>
    <scope>NUCLEOTIDE SEQUENCE [LARGE SCALE GENOMIC DNA]</scope>
</reference>
<evidence type="ECO:0000256" key="1">
    <source>
        <dbReference type="SAM" id="Phobius"/>
    </source>
</evidence>
<sequence>MDRKKLIKHLVFLMFFIFIADIIAQKLHWYFSIWWFDMVMHFLGGFWVGLFFIWFFSIKDLPIFQLSLEKADFKLIMKTILFVLSFGILWEFFEIFTHNYIAHDPFNILDTTSDIFFDLAGGVSAILYYLKNIIPVGENKVQ</sequence>
<accession>A0A0G0TUW1</accession>
<feature type="transmembrane region" description="Helical" evidence="1">
    <location>
        <begin position="34"/>
        <end position="55"/>
    </location>
</feature>
<gene>
    <name evidence="2" type="ORF">UT78_C0022G0020</name>
</gene>
<feature type="transmembrane region" description="Helical" evidence="1">
    <location>
        <begin position="75"/>
        <end position="93"/>
    </location>
</feature>
<dbReference type="Proteomes" id="UP000034301">
    <property type="component" value="Unassembled WGS sequence"/>
</dbReference>
<comment type="caution">
    <text evidence="2">The sequence shown here is derived from an EMBL/GenBank/DDBJ whole genome shotgun (WGS) entry which is preliminary data.</text>
</comment>
<name>A0A0G0TUW1_9BACT</name>
<evidence type="ECO:0000313" key="3">
    <source>
        <dbReference type="Proteomes" id="UP000034301"/>
    </source>
</evidence>
<keyword evidence="1" id="KW-0812">Transmembrane</keyword>
<dbReference type="Pfam" id="PF09997">
    <property type="entry name" value="DUF2238"/>
    <property type="match status" value="1"/>
</dbReference>
<dbReference type="AlphaFoldDB" id="A0A0G0TUW1"/>
<feature type="transmembrane region" description="Helical" evidence="1">
    <location>
        <begin position="113"/>
        <end position="130"/>
    </location>
</feature>
<keyword evidence="1" id="KW-0472">Membrane</keyword>
<protein>
    <submittedName>
        <fullName evidence="2">Uncharacterized protein</fullName>
    </submittedName>
</protein>
<evidence type="ECO:0000313" key="2">
    <source>
        <dbReference type="EMBL" id="KKR41682.1"/>
    </source>
</evidence>
<proteinExistence type="predicted"/>
<organism evidence="2 3">
    <name type="scientific">Candidatus Nomurabacteria bacterium GW2011_GWF2_40_12</name>
    <dbReference type="NCBI Taxonomy" id="1618776"/>
    <lineage>
        <taxon>Bacteria</taxon>
        <taxon>Candidatus Nomuraibacteriota</taxon>
    </lineage>
</organism>
<keyword evidence="1" id="KW-1133">Transmembrane helix</keyword>
<dbReference type="EMBL" id="LBYC01000022">
    <property type="protein sequence ID" value="KKR41682.1"/>
    <property type="molecule type" value="Genomic_DNA"/>
</dbReference>